<name>A0ABR7SXN0_9ACTN</name>
<dbReference type="SUPFAM" id="SSF47336">
    <property type="entry name" value="ACP-like"/>
    <property type="match status" value="1"/>
</dbReference>
<dbReference type="Gene3D" id="1.10.1200.10">
    <property type="entry name" value="ACP-like"/>
    <property type="match status" value="1"/>
</dbReference>
<comment type="caution">
    <text evidence="1">The sequence shown here is derived from an EMBL/GenBank/DDBJ whole genome shotgun (WGS) entry which is preliminary data.</text>
</comment>
<keyword evidence="2" id="KW-1185">Reference proteome</keyword>
<gene>
    <name evidence="1" type="ORF">H9Y04_44945</name>
</gene>
<dbReference type="InterPro" id="IPR036736">
    <property type="entry name" value="ACP-like_sf"/>
</dbReference>
<dbReference type="EMBL" id="JACTVJ010000055">
    <property type="protein sequence ID" value="MBC9719639.1"/>
    <property type="molecule type" value="Genomic_DNA"/>
</dbReference>
<reference evidence="1 2" key="1">
    <citation type="submission" date="2020-08" db="EMBL/GenBank/DDBJ databases">
        <title>Genemic of Streptomyces polyaspartic.</title>
        <authorList>
            <person name="Liu W."/>
        </authorList>
    </citation>
    <scope>NUCLEOTIDE SEQUENCE [LARGE SCALE GENOMIC DNA]</scope>
    <source>
        <strain evidence="1 2">TRM66268-LWL</strain>
    </source>
</reference>
<organism evidence="1 2">
    <name type="scientific">Streptomyces polyasparticus</name>
    <dbReference type="NCBI Taxonomy" id="2767826"/>
    <lineage>
        <taxon>Bacteria</taxon>
        <taxon>Bacillati</taxon>
        <taxon>Actinomycetota</taxon>
        <taxon>Actinomycetes</taxon>
        <taxon>Kitasatosporales</taxon>
        <taxon>Streptomycetaceae</taxon>
        <taxon>Streptomyces</taxon>
    </lineage>
</organism>
<proteinExistence type="predicted"/>
<evidence type="ECO:0000313" key="1">
    <source>
        <dbReference type="EMBL" id="MBC9719639.1"/>
    </source>
</evidence>
<evidence type="ECO:0000313" key="2">
    <source>
        <dbReference type="Proteomes" id="UP000642284"/>
    </source>
</evidence>
<sequence>MEDIYAHLVTVLTSQFRADADEVRQERSLAALKLDSLAVVELFLVLEERWDLPPLDDEGAGNLTARGLAQRVADALAAPAITHE</sequence>
<dbReference type="RefSeq" id="WP_187820040.1">
    <property type="nucleotide sequence ID" value="NZ_JACTVJ010000055.1"/>
</dbReference>
<dbReference type="Proteomes" id="UP000642284">
    <property type="component" value="Unassembled WGS sequence"/>
</dbReference>
<protein>
    <submittedName>
        <fullName evidence="1">Acyl carrier protein</fullName>
    </submittedName>
</protein>
<accession>A0ABR7SXN0</accession>